<evidence type="ECO:0000313" key="2">
    <source>
        <dbReference type="EMBL" id="CEP13182.1"/>
    </source>
</evidence>
<reference evidence="2 3" key="1">
    <citation type="submission" date="2014-09" db="EMBL/GenBank/DDBJ databases">
        <authorList>
            <person name="Ellenberger Sabrina"/>
        </authorList>
    </citation>
    <scope>NUCLEOTIDE SEQUENCE [LARGE SCALE GENOMIC DNA]</scope>
    <source>
        <strain evidence="2 3">CBS 412.66</strain>
    </source>
</reference>
<dbReference type="Proteomes" id="UP000054107">
    <property type="component" value="Unassembled WGS sequence"/>
</dbReference>
<evidence type="ECO:0000313" key="3">
    <source>
        <dbReference type="Proteomes" id="UP000054107"/>
    </source>
</evidence>
<feature type="region of interest" description="Disordered" evidence="1">
    <location>
        <begin position="61"/>
        <end position="90"/>
    </location>
</feature>
<dbReference type="AlphaFoldDB" id="A0A0B7NCV4"/>
<organism evidence="2 3">
    <name type="scientific">Parasitella parasitica</name>
    <dbReference type="NCBI Taxonomy" id="35722"/>
    <lineage>
        <taxon>Eukaryota</taxon>
        <taxon>Fungi</taxon>
        <taxon>Fungi incertae sedis</taxon>
        <taxon>Mucoromycota</taxon>
        <taxon>Mucoromycotina</taxon>
        <taxon>Mucoromycetes</taxon>
        <taxon>Mucorales</taxon>
        <taxon>Mucorineae</taxon>
        <taxon>Mucoraceae</taxon>
        <taxon>Parasitella</taxon>
    </lineage>
</organism>
<feature type="region of interest" description="Disordered" evidence="1">
    <location>
        <begin position="1"/>
        <end position="26"/>
    </location>
</feature>
<gene>
    <name evidence="2" type="primary">PARPA_07231.1 scaffold 26858</name>
</gene>
<dbReference type="OrthoDB" id="10438627at2759"/>
<feature type="compositionally biased region" description="Polar residues" evidence="1">
    <location>
        <begin position="73"/>
        <end position="87"/>
    </location>
</feature>
<protein>
    <submittedName>
        <fullName evidence="2">Uncharacterized protein</fullName>
    </submittedName>
</protein>
<dbReference type="EMBL" id="LN729400">
    <property type="protein sequence ID" value="CEP13182.1"/>
    <property type="molecule type" value="Genomic_DNA"/>
</dbReference>
<feature type="compositionally biased region" description="Basic and acidic residues" evidence="1">
    <location>
        <begin position="61"/>
        <end position="72"/>
    </location>
</feature>
<feature type="compositionally biased region" description="Basic residues" evidence="1">
    <location>
        <begin position="1"/>
        <end position="11"/>
    </location>
</feature>
<accession>A0A0B7NCV4</accession>
<proteinExistence type="predicted"/>
<sequence>MAHKSNTKRKGQNNFNTKAKEKLTTAHDDIESLQITFYEIESWIEKTTPILTRMTKELDKASGHFEKRRKENQSATAASTDSQCQKSMDTKNLDQQLLQFQQQQQQLPWKRNMLNNNGS</sequence>
<keyword evidence="3" id="KW-1185">Reference proteome</keyword>
<evidence type="ECO:0000256" key="1">
    <source>
        <dbReference type="SAM" id="MobiDB-lite"/>
    </source>
</evidence>
<name>A0A0B7NCV4_9FUNG</name>
<dbReference type="STRING" id="35722.A0A0B7NCV4"/>